<name>A0AAV4VJJ8_9ARAC</name>
<dbReference type="Proteomes" id="UP001054837">
    <property type="component" value="Unassembled WGS sequence"/>
</dbReference>
<gene>
    <name evidence="1" type="ORF">CDAR_118701</name>
</gene>
<keyword evidence="2" id="KW-1185">Reference proteome</keyword>
<reference evidence="1 2" key="1">
    <citation type="submission" date="2021-06" db="EMBL/GenBank/DDBJ databases">
        <title>Caerostris darwini draft genome.</title>
        <authorList>
            <person name="Kono N."/>
            <person name="Arakawa K."/>
        </authorList>
    </citation>
    <scope>NUCLEOTIDE SEQUENCE [LARGE SCALE GENOMIC DNA]</scope>
</reference>
<evidence type="ECO:0008006" key="3">
    <source>
        <dbReference type="Google" id="ProtNLM"/>
    </source>
</evidence>
<comment type="caution">
    <text evidence="1">The sequence shown here is derived from an EMBL/GenBank/DDBJ whole genome shotgun (WGS) entry which is preliminary data.</text>
</comment>
<organism evidence="1 2">
    <name type="scientific">Caerostris darwini</name>
    <dbReference type="NCBI Taxonomy" id="1538125"/>
    <lineage>
        <taxon>Eukaryota</taxon>
        <taxon>Metazoa</taxon>
        <taxon>Ecdysozoa</taxon>
        <taxon>Arthropoda</taxon>
        <taxon>Chelicerata</taxon>
        <taxon>Arachnida</taxon>
        <taxon>Araneae</taxon>
        <taxon>Araneomorphae</taxon>
        <taxon>Entelegynae</taxon>
        <taxon>Araneoidea</taxon>
        <taxon>Araneidae</taxon>
        <taxon>Caerostris</taxon>
    </lineage>
</organism>
<proteinExistence type="predicted"/>
<dbReference type="AlphaFoldDB" id="A0AAV4VJJ8"/>
<evidence type="ECO:0000313" key="1">
    <source>
        <dbReference type="EMBL" id="GIY70581.1"/>
    </source>
</evidence>
<protein>
    <recommendedName>
        <fullName evidence="3">Secreted protein</fullName>
    </recommendedName>
</protein>
<sequence>MSPASCCICTFGPPPKDAPPLPGGVMWFLWPVLRVAVIKAAAGFAPTRNGLIYSCCEAPLSIGGESIEGSSSITGTNVLEGERGIEGEGRLVYFLAKRFLESLLVVFVVF</sequence>
<accession>A0AAV4VJJ8</accession>
<dbReference type="EMBL" id="BPLQ01013199">
    <property type="protein sequence ID" value="GIY70581.1"/>
    <property type="molecule type" value="Genomic_DNA"/>
</dbReference>
<evidence type="ECO:0000313" key="2">
    <source>
        <dbReference type="Proteomes" id="UP001054837"/>
    </source>
</evidence>